<dbReference type="PANTHER" id="PTHR43537">
    <property type="entry name" value="TRANSCRIPTIONAL REGULATOR, GNTR FAMILY"/>
    <property type="match status" value="1"/>
</dbReference>
<comment type="caution">
    <text evidence="6">The sequence shown here is derived from an EMBL/GenBank/DDBJ whole genome shotgun (WGS) entry which is preliminary data.</text>
</comment>
<evidence type="ECO:0000313" key="7">
    <source>
        <dbReference type="Proteomes" id="UP001597295"/>
    </source>
</evidence>
<accession>A0ABW5DRT1</accession>
<keyword evidence="7" id="KW-1185">Reference proteome</keyword>
<dbReference type="EMBL" id="JBHUIP010000012">
    <property type="protein sequence ID" value="MFD2263843.1"/>
    <property type="molecule type" value="Genomic_DNA"/>
</dbReference>
<dbReference type="InterPro" id="IPR000524">
    <property type="entry name" value="Tscrpt_reg_HTH_GntR"/>
</dbReference>
<proteinExistence type="predicted"/>
<dbReference type="Gene3D" id="1.20.120.530">
    <property type="entry name" value="GntR ligand-binding domain-like"/>
    <property type="match status" value="1"/>
</dbReference>
<keyword evidence="2" id="KW-0238">DNA-binding</keyword>
<dbReference type="SMART" id="SM00345">
    <property type="entry name" value="HTH_GNTR"/>
    <property type="match status" value="1"/>
</dbReference>
<protein>
    <submittedName>
        <fullName evidence="6">GntR family transcriptional regulator</fullName>
    </submittedName>
</protein>
<dbReference type="PROSITE" id="PS50949">
    <property type="entry name" value="HTH_GNTR"/>
    <property type="match status" value="1"/>
</dbReference>
<dbReference type="InterPro" id="IPR008920">
    <property type="entry name" value="TF_FadR/GntR_C"/>
</dbReference>
<dbReference type="InterPro" id="IPR036390">
    <property type="entry name" value="WH_DNA-bd_sf"/>
</dbReference>
<reference evidence="7" key="1">
    <citation type="journal article" date="2019" name="Int. J. Syst. Evol. Microbiol.">
        <title>The Global Catalogue of Microorganisms (GCM) 10K type strain sequencing project: providing services to taxonomists for standard genome sequencing and annotation.</title>
        <authorList>
            <consortium name="The Broad Institute Genomics Platform"/>
            <consortium name="The Broad Institute Genome Sequencing Center for Infectious Disease"/>
            <person name="Wu L."/>
            <person name="Ma J."/>
        </authorList>
    </citation>
    <scope>NUCLEOTIDE SEQUENCE [LARGE SCALE GENOMIC DNA]</scope>
    <source>
        <strain evidence="7">CGMCC 1.19062</strain>
    </source>
</reference>
<evidence type="ECO:0000256" key="4">
    <source>
        <dbReference type="SAM" id="MobiDB-lite"/>
    </source>
</evidence>
<dbReference type="PANTHER" id="PTHR43537:SF5">
    <property type="entry name" value="UXU OPERON TRANSCRIPTIONAL REGULATOR"/>
    <property type="match status" value="1"/>
</dbReference>
<name>A0ABW5DRT1_9PROT</name>
<dbReference type="RefSeq" id="WP_379876887.1">
    <property type="nucleotide sequence ID" value="NZ_JBHUIP010000012.1"/>
</dbReference>
<dbReference type="Proteomes" id="UP001597295">
    <property type="component" value="Unassembled WGS sequence"/>
</dbReference>
<evidence type="ECO:0000313" key="6">
    <source>
        <dbReference type="EMBL" id="MFD2263843.1"/>
    </source>
</evidence>
<evidence type="ECO:0000256" key="2">
    <source>
        <dbReference type="ARBA" id="ARBA00023125"/>
    </source>
</evidence>
<sequence>MPKKTAMPENVTPEIEETPAPRGQGASRVYESLKTDILSMVLPPGEPLDETSLSARFSLSRTPIREALQKLVADGLAATLPNRTTIVSMIDIAGLPDHLDALCLMHRITARLAAERATRPQIQGLLDHQNSFVEAVRSDDIPGMIAINHDFHLAIADIAGNRYYRDLMARLLNDGIRLQRLYYRALGDRLPQEYVDEHDQLIDALNARDADKADRIARQHAQQVADQIRRFVAIAEADQIILG</sequence>
<dbReference type="SMART" id="SM00895">
    <property type="entry name" value="FCD"/>
    <property type="match status" value="1"/>
</dbReference>
<organism evidence="6 7">
    <name type="scientific">Lacibacterium aquatile</name>
    <dbReference type="NCBI Taxonomy" id="1168082"/>
    <lineage>
        <taxon>Bacteria</taxon>
        <taxon>Pseudomonadati</taxon>
        <taxon>Pseudomonadota</taxon>
        <taxon>Alphaproteobacteria</taxon>
        <taxon>Rhodospirillales</taxon>
        <taxon>Rhodospirillaceae</taxon>
    </lineage>
</organism>
<feature type="region of interest" description="Disordered" evidence="4">
    <location>
        <begin position="1"/>
        <end position="25"/>
    </location>
</feature>
<dbReference type="InterPro" id="IPR011711">
    <property type="entry name" value="GntR_C"/>
</dbReference>
<dbReference type="Pfam" id="PF07729">
    <property type="entry name" value="FCD"/>
    <property type="match status" value="1"/>
</dbReference>
<dbReference type="SUPFAM" id="SSF48008">
    <property type="entry name" value="GntR ligand-binding domain-like"/>
    <property type="match status" value="1"/>
</dbReference>
<dbReference type="CDD" id="cd07377">
    <property type="entry name" value="WHTH_GntR"/>
    <property type="match status" value="1"/>
</dbReference>
<dbReference type="Gene3D" id="1.10.10.10">
    <property type="entry name" value="Winged helix-like DNA-binding domain superfamily/Winged helix DNA-binding domain"/>
    <property type="match status" value="1"/>
</dbReference>
<gene>
    <name evidence="6" type="ORF">ACFSM5_13155</name>
</gene>
<evidence type="ECO:0000256" key="1">
    <source>
        <dbReference type="ARBA" id="ARBA00023015"/>
    </source>
</evidence>
<feature type="domain" description="HTH gntR-type" evidence="5">
    <location>
        <begin position="23"/>
        <end position="90"/>
    </location>
</feature>
<dbReference type="InterPro" id="IPR036388">
    <property type="entry name" value="WH-like_DNA-bd_sf"/>
</dbReference>
<dbReference type="SUPFAM" id="SSF46785">
    <property type="entry name" value="Winged helix' DNA-binding domain"/>
    <property type="match status" value="1"/>
</dbReference>
<keyword evidence="3" id="KW-0804">Transcription</keyword>
<dbReference type="Pfam" id="PF00392">
    <property type="entry name" value="GntR"/>
    <property type="match status" value="1"/>
</dbReference>
<keyword evidence="1" id="KW-0805">Transcription regulation</keyword>
<evidence type="ECO:0000259" key="5">
    <source>
        <dbReference type="PROSITE" id="PS50949"/>
    </source>
</evidence>
<evidence type="ECO:0000256" key="3">
    <source>
        <dbReference type="ARBA" id="ARBA00023163"/>
    </source>
</evidence>